<dbReference type="InterPro" id="IPR000120">
    <property type="entry name" value="Amidase"/>
</dbReference>
<dbReference type="Pfam" id="PF01425">
    <property type="entry name" value="Amidase"/>
    <property type="match status" value="1"/>
</dbReference>
<dbReference type="Gene3D" id="3.90.1300.10">
    <property type="entry name" value="Amidase signature (AS) domain"/>
    <property type="match status" value="1"/>
</dbReference>
<organism evidence="3 4">
    <name type="scientific">Methylobacterium crusticola</name>
    <dbReference type="NCBI Taxonomy" id="1697972"/>
    <lineage>
        <taxon>Bacteria</taxon>
        <taxon>Pseudomonadati</taxon>
        <taxon>Pseudomonadota</taxon>
        <taxon>Alphaproteobacteria</taxon>
        <taxon>Hyphomicrobiales</taxon>
        <taxon>Methylobacteriaceae</taxon>
        <taxon>Methylobacterium</taxon>
    </lineage>
</organism>
<dbReference type="InterPro" id="IPR036928">
    <property type="entry name" value="AS_sf"/>
</dbReference>
<name>A0ABQ4R8Y2_9HYPH</name>
<evidence type="ECO:0000313" key="4">
    <source>
        <dbReference type="Proteomes" id="UP001055167"/>
    </source>
</evidence>
<evidence type="ECO:0000259" key="2">
    <source>
        <dbReference type="Pfam" id="PF01425"/>
    </source>
</evidence>
<feature type="domain" description="Amidase" evidence="2">
    <location>
        <begin position="25"/>
        <end position="448"/>
    </location>
</feature>
<proteinExistence type="predicted"/>
<dbReference type="RefSeq" id="WP_162501414.1">
    <property type="nucleotide sequence ID" value="NZ_BPQH01000027.1"/>
</dbReference>
<protein>
    <submittedName>
        <fullName evidence="3">Amidase AmiD</fullName>
    </submittedName>
</protein>
<dbReference type="InterPro" id="IPR023631">
    <property type="entry name" value="Amidase_dom"/>
</dbReference>
<comment type="caution">
    <text evidence="3">The sequence shown here is derived from an EMBL/GenBank/DDBJ whole genome shotgun (WGS) entry which is preliminary data.</text>
</comment>
<accession>A0ABQ4R8Y2</accession>
<reference evidence="3" key="1">
    <citation type="journal article" date="2021" name="Front. Microbiol.">
        <title>Comprehensive Comparative Genomics and Phenotyping of Methylobacterium Species.</title>
        <authorList>
            <person name="Alessa O."/>
            <person name="Ogura Y."/>
            <person name="Fujitani Y."/>
            <person name="Takami H."/>
            <person name="Hayashi T."/>
            <person name="Sahin N."/>
            <person name="Tani A."/>
        </authorList>
    </citation>
    <scope>NUCLEOTIDE SEQUENCE</scope>
    <source>
        <strain evidence="3">KCTC 52305</strain>
    </source>
</reference>
<evidence type="ECO:0000313" key="3">
    <source>
        <dbReference type="EMBL" id="GJD53254.1"/>
    </source>
</evidence>
<feature type="region of interest" description="Disordered" evidence="1">
    <location>
        <begin position="527"/>
        <end position="546"/>
    </location>
</feature>
<dbReference type="Proteomes" id="UP001055167">
    <property type="component" value="Unassembled WGS sequence"/>
</dbReference>
<keyword evidence="4" id="KW-1185">Reference proteome</keyword>
<reference evidence="3" key="2">
    <citation type="submission" date="2021-08" db="EMBL/GenBank/DDBJ databases">
        <authorList>
            <person name="Tani A."/>
            <person name="Ola A."/>
            <person name="Ogura Y."/>
            <person name="Katsura K."/>
            <person name="Hayashi T."/>
        </authorList>
    </citation>
    <scope>NUCLEOTIDE SEQUENCE</scope>
    <source>
        <strain evidence="3">KCTC 52305</strain>
    </source>
</reference>
<gene>
    <name evidence="3" type="primary">amiD_3</name>
    <name evidence="3" type="ORF">OPKNFCMD_6026</name>
</gene>
<sequence length="546" mass="57839">MTDLHHLPVSEAGALIGARKLSPVELLDAVLARIDAVDARLHSYIAVLGERARAAARQAESEIMAGRWRGPLHGIPFGVKDNYHVAGLRTTGGSRLMQDSPPQTASSTIVARLEAAGAVLVGKLNTWEYGTGNGQVYHDLPYPAARNPWDLGRFTGGSSTGAGAAVAAGTALFALGSDTGGSIRLPAAACGLQGLKATFGLNSRAGCLPNCWSLDHTGALTWTVEDQAIVLGATAGHDPADPSSAAAAVPDYRASLRAGVAGLVIGIVRDLGPEGDALDPANRRALDEAADILRAAGAVIREVVLPAPLSHYREASWVINWAESFSIHEADLLERPHLMGRALRAKMMTGFCVRAVDYLAALRLRRALARATDALVRSVDALLIPGAFHVAPRFGDPETVPHFTRDTACAVFNLSGHPALSLCTGYDPDGLPLNLQVVGRYFDEATVLRVAHAYEAATPWRQRRPALTPVHEEPRMPDTSPPAVPPELLAEAGAYARRYGLTELSPAMLAELAALFDKAASAGRAIPRMPSKEDEPAHVFRVPLPR</sequence>
<dbReference type="SUPFAM" id="SSF75304">
    <property type="entry name" value="Amidase signature (AS) enzymes"/>
    <property type="match status" value="1"/>
</dbReference>
<dbReference type="EMBL" id="BPQH01000027">
    <property type="protein sequence ID" value="GJD53254.1"/>
    <property type="molecule type" value="Genomic_DNA"/>
</dbReference>
<evidence type="ECO:0000256" key="1">
    <source>
        <dbReference type="SAM" id="MobiDB-lite"/>
    </source>
</evidence>
<dbReference type="PANTHER" id="PTHR11895:SF176">
    <property type="entry name" value="AMIDASE AMID-RELATED"/>
    <property type="match status" value="1"/>
</dbReference>
<dbReference type="PANTHER" id="PTHR11895">
    <property type="entry name" value="TRANSAMIDASE"/>
    <property type="match status" value="1"/>
</dbReference>